<dbReference type="AlphaFoldDB" id="A0A9D4KQB8"/>
<name>A0A9D4KQB8_DREPO</name>
<accession>A0A9D4KQB8</accession>
<sequence length="72" mass="8101">MVVYAYNTHIRILRCTDDGEDGGRRLWSDSKSELDDEAVGGRRLGNEFISYLDDGAVGGRHTIQDFNMKLHG</sequence>
<proteinExistence type="predicted"/>
<keyword evidence="2" id="KW-1185">Reference proteome</keyword>
<reference evidence="1" key="2">
    <citation type="submission" date="2020-11" db="EMBL/GenBank/DDBJ databases">
        <authorList>
            <person name="McCartney M.A."/>
            <person name="Auch B."/>
            <person name="Kono T."/>
            <person name="Mallez S."/>
            <person name="Becker A."/>
            <person name="Gohl D.M."/>
            <person name="Silverstein K.A.T."/>
            <person name="Koren S."/>
            <person name="Bechman K.B."/>
            <person name="Herman A."/>
            <person name="Abrahante J.E."/>
            <person name="Garbe J."/>
        </authorList>
    </citation>
    <scope>NUCLEOTIDE SEQUENCE</scope>
    <source>
        <strain evidence="1">Duluth1</strain>
        <tissue evidence="1">Whole animal</tissue>
    </source>
</reference>
<dbReference type="Proteomes" id="UP000828390">
    <property type="component" value="Unassembled WGS sequence"/>
</dbReference>
<evidence type="ECO:0000313" key="1">
    <source>
        <dbReference type="EMBL" id="KAH3843679.1"/>
    </source>
</evidence>
<dbReference type="EMBL" id="JAIWYP010000004">
    <property type="protein sequence ID" value="KAH3843679.1"/>
    <property type="molecule type" value="Genomic_DNA"/>
</dbReference>
<gene>
    <name evidence="1" type="ORF">DPMN_117206</name>
</gene>
<protein>
    <submittedName>
        <fullName evidence="1">Uncharacterized protein</fullName>
    </submittedName>
</protein>
<evidence type="ECO:0000313" key="2">
    <source>
        <dbReference type="Proteomes" id="UP000828390"/>
    </source>
</evidence>
<comment type="caution">
    <text evidence="1">The sequence shown here is derived from an EMBL/GenBank/DDBJ whole genome shotgun (WGS) entry which is preliminary data.</text>
</comment>
<reference evidence="1" key="1">
    <citation type="journal article" date="2019" name="bioRxiv">
        <title>The Genome of the Zebra Mussel, Dreissena polymorpha: A Resource for Invasive Species Research.</title>
        <authorList>
            <person name="McCartney M.A."/>
            <person name="Auch B."/>
            <person name="Kono T."/>
            <person name="Mallez S."/>
            <person name="Zhang Y."/>
            <person name="Obille A."/>
            <person name="Becker A."/>
            <person name="Abrahante J.E."/>
            <person name="Garbe J."/>
            <person name="Badalamenti J.P."/>
            <person name="Herman A."/>
            <person name="Mangelson H."/>
            <person name="Liachko I."/>
            <person name="Sullivan S."/>
            <person name="Sone E.D."/>
            <person name="Koren S."/>
            <person name="Silverstein K.A.T."/>
            <person name="Beckman K.B."/>
            <person name="Gohl D.M."/>
        </authorList>
    </citation>
    <scope>NUCLEOTIDE SEQUENCE</scope>
    <source>
        <strain evidence="1">Duluth1</strain>
        <tissue evidence="1">Whole animal</tissue>
    </source>
</reference>
<organism evidence="1 2">
    <name type="scientific">Dreissena polymorpha</name>
    <name type="common">Zebra mussel</name>
    <name type="synonym">Mytilus polymorpha</name>
    <dbReference type="NCBI Taxonomy" id="45954"/>
    <lineage>
        <taxon>Eukaryota</taxon>
        <taxon>Metazoa</taxon>
        <taxon>Spiralia</taxon>
        <taxon>Lophotrochozoa</taxon>
        <taxon>Mollusca</taxon>
        <taxon>Bivalvia</taxon>
        <taxon>Autobranchia</taxon>
        <taxon>Heteroconchia</taxon>
        <taxon>Euheterodonta</taxon>
        <taxon>Imparidentia</taxon>
        <taxon>Neoheterodontei</taxon>
        <taxon>Myida</taxon>
        <taxon>Dreissenoidea</taxon>
        <taxon>Dreissenidae</taxon>
        <taxon>Dreissena</taxon>
    </lineage>
</organism>